<gene>
    <name evidence="1" type="ORF">RZS28_03185</name>
</gene>
<protein>
    <submittedName>
        <fullName evidence="1">Uncharacterized protein</fullName>
    </submittedName>
</protein>
<reference evidence="1 2" key="1">
    <citation type="submission" date="2023-10" db="EMBL/GenBank/DDBJ databases">
        <title>Novel methanotroph of the genus Methylocapsa from a subarctic wetland.</title>
        <authorList>
            <person name="Belova S.E."/>
            <person name="Oshkin I.Y."/>
            <person name="Miroshnikov K."/>
            <person name="Dedysh S.N."/>
        </authorList>
    </citation>
    <scope>NUCLEOTIDE SEQUENCE [LARGE SCALE GENOMIC DNA]</scope>
    <source>
        <strain evidence="1 2">RX1</strain>
    </source>
</reference>
<organism evidence="1 2">
    <name type="scientific">Methylocapsa polymorpha</name>
    <dbReference type="NCBI Taxonomy" id="3080828"/>
    <lineage>
        <taxon>Bacteria</taxon>
        <taxon>Pseudomonadati</taxon>
        <taxon>Pseudomonadota</taxon>
        <taxon>Alphaproteobacteria</taxon>
        <taxon>Hyphomicrobiales</taxon>
        <taxon>Beijerinckiaceae</taxon>
        <taxon>Methylocapsa</taxon>
    </lineage>
</organism>
<keyword evidence="2" id="KW-1185">Reference proteome</keyword>
<proteinExistence type="predicted"/>
<name>A0ABZ0HU52_9HYPH</name>
<evidence type="ECO:0000313" key="2">
    <source>
        <dbReference type="Proteomes" id="UP001626536"/>
    </source>
</evidence>
<dbReference type="Proteomes" id="UP001626536">
    <property type="component" value="Chromosome"/>
</dbReference>
<dbReference type="EMBL" id="CP136862">
    <property type="protein sequence ID" value="WOJ90317.1"/>
    <property type="molecule type" value="Genomic_DNA"/>
</dbReference>
<sequence length="102" mass="11611">MQSQVGSRFIEYIWPAQGTGAPEVLERFPFWSSAPSVGYFRSLAHAGVRSFYRTDHPHSEQILVEGSSRTVFPEAVRVVDQDGKEICRWTTEDEYEELQGEG</sequence>
<dbReference type="RefSeq" id="WP_407339764.1">
    <property type="nucleotide sequence ID" value="NZ_CP136862.1"/>
</dbReference>
<accession>A0ABZ0HU52</accession>
<evidence type="ECO:0000313" key="1">
    <source>
        <dbReference type="EMBL" id="WOJ90317.1"/>
    </source>
</evidence>